<proteinExistence type="predicted"/>
<sequence>MKNLLQIYGANHDTQYITDPYTCVVYIVAYMSKPQKGMSILLDKACKEAKKETSDLRKQVRSIGNKFINAVEVSAQEDVYMLLQLPITRSTRSILFINTSPPDERTFLIKSSEMLKQMDHDDTNIESSNIDRYKRRPKLLRKWCLADYAAKFIITYPSKNYQFLDDEDDFEDDPTSSIAELEEQMCLNKKRTSN</sequence>
<dbReference type="OrthoDB" id="10063152at2759"/>
<organism evidence="1 2">
    <name type="scientific">Holothuria leucospilota</name>
    <name type="common">Black long sea cucumber</name>
    <name type="synonym">Mertensiothuria leucospilota</name>
    <dbReference type="NCBI Taxonomy" id="206669"/>
    <lineage>
        <taxon>Eukaryota</taxon>
        <taxon>Metazoa</taxon>
        <taxon>Echinodermata</taxon>
        <taxon>Eleutherozoa</taxon>
        <taxon>Echinozoa</taxon>
        <taxon>Holothuroidea</taxon>
        <taxon>Aspidochirotacea</taxon>
        <taxon>Aspidochirotida</taxon>
        <taxon>Holothuriidae</taxon>
        <taxon>Holothuria</taxon>
    </lineage>
</organism>
<comment type="caution">
    <text evidence="1">The sequence shown here is derived from an EMBL/GenBank/DDBJ whole genome shotgun (WGS) entry which is preliminary data.</text>
</comment>
<dbReference type="Proteomes" id="UP001152320">
    <property type="component" value="Chromosome 1"/>
</dbReference>
<dbReference type="InterPro" id="IPR051055">
    <property type="entry name" value="PIF1_helicase"/>
</dbReference>
<protein>
    <submittedName>
        <fullName evidence="1">Uncharacterized protein</fullName>
    </submittedName>
</protein>
<dbReference type="EMBL" id="JAIZAY010000001">
    <property type="protein sequence ID" value="KAJ8050261.1"/>
    <property type="molecule type" value="Genomic_DNA"/>
</dbReference>
<reference evidence="1" key="1">
    <citation type="submission" date="2021-10" db="EMBL/GenBank/DDBJ databases">
        <title>Tropical sea cucumber genome reveals ecological adaptation and Cuvierian tubules defense mechanism.</title>
        <authorList>
            <person name="Chen T."/>
        </authorList>
    </citation>
    <scope>NUCLEOTIDE SEQUENCE</scope>
    <source>
        <strain evidence="1">Nanhai2018</strain>
        <tissue evidence="1">Muscle</tissue>
    </source>
</reference>
<accession>A0A9Q1CRX4</accession>
<name>A0A9Q1CRX4_HOLLE</name>
<gene>
    <name evidence="1" type="ORF">HOLleu_03395</name>
</gene>
<dbReference type="PANTHER" id="PTHR47642">
    <property type="entry name" value="ATP-DEPENDENT DNA HELICASE"/>
    <property type="match status" value="1"/>
</dbReference>
<keyword evidence="2" id="KW-1185">Reference proteome</keyword>
<evidence type="ECO:0000313" key="2">
    <source>
        <dbReference type="Proteomes" id="UP001152320"/>
    </source>
</evidence>
<evidence type="ECO:0000313" key="1">
    <source>
        <dbReference type="EMBL" id="KAJ8050261.1"/>
    </source>
</evidence>
<dbReference type="PANTHER" id="PTHR47642:SF5">
    <property type="entry name" value="ATP-DEPENDENT DNA HELICASE"/>
    <property type="match status" value="1"/>
</dbReference>
<dbReference type="AlphaFoldDB" id="A0A9Q1CRX4"/>